<keyword evidence="1" id="KW-1133">Transmembrane helix</keyword>
<evidence type="ECO:0000313" key="2">
    <source>
        <dbReference type="EMBL" id="AYV57060.1"/>
    </source>
</evidence>
<sequence>MKANLTKIKNYWSSKNVFFVSLIVIVLVSTLSAYIGNKPLAKHLKEICLTLGLVFFLFLYYGLFHGYRWLEESIHVEYKTIDLDLSGINISNIDIPDFDIGPLGFILTLLSWLFFSVFIIVACIYFISFLWIAFVFTISILNWIFYRGLRIIFINAKRCRGNHFQSLLISAKFTIGYLGWVVLLVFTYDFLKY</sequence>
<dbReference type="EMBL" id="CP033614">
    <property type="protein sequence ID" value="AYV57060.1"/>
    <property type="molecule type" value="Genomic_DNA"/>
</dbReference>
<dbReference type="AlphaFoldDB" id="A0AAD0UT08"/>
<keyword evidence="1" id="KW-0812">Transmembrane</keyword>
<reference evidence="2 3" key="1">
    <citation type="submission" date="2018-11" db="EMBL/GenBank/DDBJ databases">
        <title>Complete genome sequence of Leptospira kmetyi isolate LS 001/16 from soil sample associated with a leptospirosis patient in Kelantan.</title>
        <authorList>
            <person name="Muhammad Yusoff F."/>
            <person name="Muhammad Yusoff S."/>
            <person name="Ahmad M.N."/>
            <person name="Yusof N.Y."/>
            <person name="Aziah I."/>
        </authorList>
    </citation>
    <scope>NUCLEOTIDE SEQUENCE [LARGE SCALE GENOMIC DNA]</scope>
    <source>
        <strain evidence="2 3">LS 001/16</strain>
    </source>
</reference>
<feature type="transmembrane region" description="Helical" evidence="1">
    <location>
        <begin position="47"/>
        <end position="64"/>
    </location>
</feature>
<feature type="transmembrane region" description="Helical" evidence="1">
    <location>
        <begin position="112"/>
        <end position="145"/>
    </location>
</feature>
<accession>A0AAD0UT08</accession>
<evidence type="ECO:0000256" key="1">
    <source>
        <dbReference type="SAM" id="Phobius"/>
    </source>
</evidence>
<evidence type="ECO:0000313" key="3">
    <source>
        <dbReference type="Proteomes" id="UP000276407"/>
    </source>
</evidence>
<dbReference type="Proteomes" id="UP000276407">
    <property type="component" value="Chromosome 1"/>
</dbReference>
<feature type="transmembrane region" description="Helical" evidence="1">
    <location>
        <begin position="166"/>
        <end position="188"/>
    </location>
</feature>
<dbReference type="KEGG" id="lkm:EFP84_17140"/>
<dbReference type="RefSeq" id="WP_123180120.1">
    <property type="nucleotide sequence ID" value="NZ_CP033614.1"/>
</dbReference>
<keyword evidence="1" id="KW-0472">Membrane</keyword>
<gene>
    <name evidence="2" type="ORF">EFP84_17140</name>
</gene>
<organism evidence="2 3">
    <name type="scientific">Leptospira kmetyi</name>
    <dbReference type="NCBI Taxonomy" id="408139"/>
    <lineage>
        <taxon>Bacteria</taxon>
        <taxon>Pseudomonadati</taxon>
        <taxon>Spirochaetota</taxon>
        <taxon>Spirochaetia</taxon>
        <taxon>Leptospirales</taxon>
        <taxon>Leptospiraceae</taxon>
        <taxon>Leptospira</taxon>
    </lineage>
</organism>
<protein>
    <submittedName>
        <fullName evidence="2">Uncharacterized protein</fullName>
    </submittedName>
</protein>
<feature type="transmembrane region" description="Helical" evidence="1">
    <location>
        <begin position="17"/>
        <end position="35"/>
    </location>
</feature>
<name>A0AAD0UT08_9LEPT</name>
<proteinExistence type="predicted"/>